<dbReference type="AlphaFoldDB" id="A0A2T6B8Y1"/>
<dbReference type="EMBL" id="QBKP01000002">
    <property type="protein sequence ID" value="PTX52516.1"/>
    <property type="molecule type" value="Genomic_DNA"/>
</dbReference>
<reference evidence="1 2" key="1">
    <citation type="submission" date="2018-04" db="EMBL/GenBank/DDBJ databases">
        <title>Genomic Encyclopedia of Archaeal and Bacterial Type Strains, Phase II (KMG-II): from individual species to whole genera.</title>
        <authorList>
            <person name="Goeker M."/>
        </authorList>
    </citation>
    <scope>NUCLEOTIDE SEQUENCE [LARGE SCALE GENOMIC DNA]</scope>
    <source>
        <strain evidence="1 2">DSM 21823</strain>
    </source>
</reference>
<name>A0A2T6B8Y1_9RHOB</name>
<organism evidence="1 2">
    <name type="scientific">Gemmobacter caeni</name>
    <dbReference type="NCBI Taxonomy" id="589035"/>
    <lineage>
        <taxon>Bacteria</taxon>
        <taxon>Pseudomonadati</taxon>
        <taxon>Pseudomonadota</taxon>
        <taxon>Alphaproteobacteria</taxon>
        <taxon>Rhodobacterales</taxon>
        <taxon>Paracoccaceae</taxon>
        <taxon>Gemmobacter</taxon>
    </lineage>
</organism>
<proteinExistence type="predicted"/>
<dbReference type="RefSeq" id="WP_108127935.1">
    <property type="nucleotide sequence ID" value="NZ_QBKP01000002.1"/>
</dbReference>
<protein>
    <submittedName>
        <fullName evidence="1">Uncharacterized protein</fullName>
    </submittedName>
</protein>
<evidence type="ECO:0000313" key="1">
    <source>
        <dbReference type="EMBL" id="PTX52516.1"/>
    </source>
</evidence>
<comment type="caution">
    <text evidence="1">The sequence shown here is derived from an EMBL/GenBank/DDBJ whole genome shotgun (WGS) entry which is preliminary data.</text>
</comment>
<sequence>MPIGYYDPETLTLGDRVASIDFISATDSADRRRVEVRNRQDADVLLHNLRHQRDHKISALGGRAMMCRGPIQMSPGVADEGVMMVDGDEARLLPVKLALPLGESRIPERALIGAIGFLSGGALIAERAAIAPLSPMVQPSSGPRQMA</sequence>
<gene>
    <name evidence="1" type="ORF">C8N34_102296</name>
</gene>
<accession>A0A2T6B8Y1</accession>
<evidence type="ECO:0000313" key="2">
    <source>
        <dbReference type="Proteomes" id="UP000244224"/>
    </source>
</evidence>
<dbReference type="Proteomes" id="UP000244224">
    <property type="component" value="Unassembled WGS sequence"/>
</dbReference>
<keyword evidence="2" id="KW-1185">Reference proteome</keyword>